<keyword evidence="8" id="KW-0067">ATP-binding</keyword>
<reference evidence="12" key="2">
    <citation type="submission" date="2020-09" db="EMBL/GenBank/DDBJ databases">
        <authorList>
            <person name="Sun Q."/>
            <person name="Zhou Y."/>
        </authorList>
    </citation>
    <scope>NUCLEOTIDE SEQUENCE</scope>
    <source>
        <strain evidence="12">CGMCC 1.14988</strain>
    </source>
</reference>
<protein>
    <submittedName>
        <fullName evidence="12">Hydroxymethylpyrimidine/phosphomethylpyrimidine kinase</fullName>
    </submittedName>
</protein>
<gene>
    <name evidence="12" type="ORF">GCM10011354_34140</name>
</gene>
<name>A0A8J3AAS9_9ACTN</name>
<feature type="domain" description="Pyridoxamine kinase/Phosphomethylpyrimidine kinase" evidence="11">
    <location>
        <begin position="38"/>
        <end position="283"/>
    </location>
</feature>
<reference evidence="12" key="1">
    <citation type="journal article" date="2014" name="Int. J. Syst. Evol. Microbiol.">
        <title>Complete genome sequence of Corynebacterium casei LMG S-19264T (=DSM 44701T), isolated from a smear-ripened cheese.</title>
        <authorList>
            <consortium name="US DOE Joint Genome Institute (JGI-PGF)"/>
            <person name="Walter F."/>
            <person name="Albersmeier A."/>
            <person name="Kalinowski J."/>
            <person name="Ruckert C."/>
        </authorList>
    </citation>
    <scope>NUCLEOTIDE SEQUENCE</scope>
    <source>
        <strain evidence="12">CGMCC 1.14988</strain>
    </source>
</reference>
<comment type="pathway">
    <text evidence="4">Cofactor biosynthesis; thiamine diphosphate biosynthesis; 4-amino-2-methyl-5-diphosphomethylpyrimidine from 5-amino-1-(5-phospho-D-ribosyl)imidazole: step 3/3.</text>
</comment>
<dbReference type="RefSeq" id="WP_130648872.1">
    <property type="nucleotide sequence ID" value="NZ_BMHA01000015.1"/>
</dbReference>
<evidence type="ECO:0000256" key="6">
    <source>
        <dbReference type="ARBA" id="ARBA00022741"/>
    </source>
</evidence>
<evidence type="ECO:0000313" key="12">
    <source>
        <dbReference type="EMBL" id="GGI09451.1"/>
    </source>
</evidence>
<evidence type="ECO:0000313" key="13">
    <source>
        <dbReference type="Proteomes" id="UP000650511"/>
    </source>
</evidence>
<dbReference type="InterPro" id="IPR013749">
    <property type="entry name" value="PM/HMP-P_kinase-1"/>
</dbReference>
<evidence type="ECO:0000256" key="9">
    <source>
        <dbReference type="ARBA" id="ARBA00022977"/>
    </source>
</evidence>
<dbReference type="PANTHER" id="PTHR20858:SF17">
    <property type="entry name" value="HYDROXYMETHYLPYRIMIDINE_PHOSPHOMETHYLPYRIMIDINE KINASE THI20-RELATED"/>
    <property type="match status" value="1"/>
</dbReference>
<dbReference type="GO" id="GO:0005524">
    <property type="term" value="F:ATP binding"/>
    <property type="evidence" value="ECO:0007669"/>
    <property type="project" value="UniProtKB-KW"/>
</dbReference>
<dbReference type="Proteomes" id="UP000650511">
    <property type="component" value="Unassembled WGS sequence"/>
</dbReference>
<evidence type="ECO:0000259" key="11">
    <source>
        <dbReference type="Pfam" id="PF08543"/>
    </source>
</evidence>
<dbReference type="OrthoDB" id="34166at2"/>
<proteinExistence type="predicted"/>
<comment type="catalytic activity">
    <reaction evidence="1">
        <text>4-amino-5-hydroxymethyl-2-methylpyrimidine + ATP = 4-amino-2-methyl-5-(phosphooxymethyl)pyrimidine + ADP + H(+)</text>
        <dbReference type="Rhea" id="RHEA:23096"/>
        <dbReference type="ChEBI" id="CHEBI:15378"/>
        <dbReference type="ChEBI" id="CHEBI:16892"/>
        <dbReference type="ChEBI" id="CHEBI:30616"/>
        <dbReference type="ChEBI" id="CHEBI:58354"/>
        <dbReference type="ChEBI" id="CHEBI:456216"/>
        <dbReference type="EC" id="2.7.1.49"/>
    </reaction>
</comment>
<evidence type="ECO:0000256" key="4">
    <source>
        <dbReference type="ARBA" id="ARBA00004769"/>
    </source>
</evidence>
<dbReference type="GO" id="GO:0009228">
    <property type="term" value="P:thiamine biosynthetic process"/>
    <property type="evidence" value="ECO:0007669"/>
    <property type="project" value="UniProtKB-KW"/>
</dbReference>
<comment type="caution">
    <text evidence="12">The sequence shown here is derived from an EMBL/GenBank/DDBJ whole genome shotgun (WGS) entry which is preliminary data.</text>
</comment>
<evidence type="ECO:0000256" key="8">
    <source>
        <dbReference type="ARBA" id="ARBA00022840"/>
    </source>
</evidence>
<evidence type="ECO:0000256" key="7">
    <source>
        <dbReference type="ARBA" id="ARBA00022777"/>
    </source>
</evidence>
<evidence type="ECO:0000256" key="10">
    <source>
        <dbReference type="SAM" id="MobiDB-lite"/>
    </source>
</evidence>
<dbReference type="PANTHER" id="PTHR20858">
    <property type="entry name" value="PHOSPHOMETHYLPYRIMIDINE KINASE"/>
    <property type="match status" value="1"/>
</dbReference>
<sequence>MTDSSPTPTPLDASPTPTPLDASPTPTPPVTLSIAGSDSGGGAGLQADLRAFAAFGCFGTTVVTAVTAQNTCGVSDVHVIPTASVERQLAAVLDDLPVVAVKTGMLATTELVGLVADAAADGRLPQLVVDPVLVSATGHRLLEPAAVAAYVERLLPLASVVTPNVPEAEVLTGRRITGLDDARAAARDLAGTGTRVVVVKGGHLDGPRAVDVVLADGEEHLLDAARIDTPNVHGTGCTFAAATAAGLARGDAPADAVAAAKDYVTTCLQRAAGWRLGGGPGPLDHLGITVAG</sequence>
<dbReference type="Gene3D" id="3.40.1190.20">
    <property type="match status" value="1"/>
</dbReference>
<keyword evidence="9" id="KW-0784">Thiamine biosynthesis</keyword>
<evidence type="ECO:0000256" key="2">
    <source>
        <dbReference type="ARBA" id="ARBA00000565"/>
    </source>
</evidence>
<dbReference type="EMBL" id="BMHA01000015">
    <property type="protein sequence ID" value="GGI09451.1"/>
    <property type="molecule type" value="Genomic_DNA"/>
</dbReference>
<dbReference type="CDD" id="cd01169">
    <property type="entry name" value="HMPP_kinase"/>
    <property type="match status" value="1"/>
</dbReference>
<comment type="function">
    <text evidence="3">Catalyzes the phosphorylation of hydroxymethylpyrimidine phosphate (HMP-P) to HMP-PP, and of HMP to HMP-P.</text>
</comment>
<organism evidence="12 13">
    <name type="scientific">Egicoccus halophilus</name>
    <dbReference type="NCBI Taxonomy" id="1670830"/>
    <lineage>
        <taxon>Bacteria</taxon>
        <taxon>Bacillati</taxon>
        <taxon>Actinomycetota</taxon>
        <taxon>Nitriliruptoria</taxon>
        <taxon>Egicoccales</taxon>
        <taxon>Egicoccaceae</taxon>
        <taxon>Egicoccus</taxon>
    </lineage>
</organism>
<dbReference type="InterPro" id="IPR004399">
    <property type="entry name" value="HMP/HMP-P_kinase_dom"/>
</dbReference>
<dbReference type="GO" id="GO:0008972">
    <property type="term" value="F:phosphomethylpyrimidine kinase activity"/>
    <property type="evidence" value="ECO:0007669"/>
    <property type="project" value="UniProtKB-EC"/>
</dbReference>
<evidence type="ECO:0000256" key="5">
    <source>
        <dbReference type="ARBA" id="ARBA00022679"/>
    </source>
</evidence>
<keyword evidence="6" id="KW-0547">Nucleotide-binding</keyword>
<dbReference type="SUPFAM" id="SSF53613">
    <property type="entry name" value="Ribokinase-like"/>
    <property type="match status" value="1"/>
</dbReference>
<evidence type="ECO:0000256" key="1">
    <source>
        <dbReference type="ARBA" id="ARBA00000151"/>
    </source>
</evidence>
<comment type="catalytic activity">
    <reaction evidence="2">
        <text>4-amino-2-methyl-5-(phosphooxymethyl)pyrimidine + ATP = 4-amino-2-methyl-5-(diphosphooxymethyl)pyrimidine + ADP</text>
        <dbReference type="Rhea" id="RHEA:19893"/>
        <dbReference type="ChEBI" id="CHEBI:30616"/>
        <dbReference type="ChEBI" id="CHEBI:57841"/>
        <dbReference type="ChEBI" id="CHEBI:58354"/>
        <dbReference type="ChEBI" id="CHEBI:456216"/>
        <dbReference type="EC" id="2.7.4.7"/>
    </reaction>
</comment>
<keyword evidence="7 12" id="KW-0418">Kinase</keyword>
<dbReference type="UniPathway" id="UPA00060">
    <property type="reaction ID" value="UER00138"/>
</dbReference>
<dbReference type="FunFam" id="3.40.1190.20:FF:000003">
    <property type="entry name" value="Phosphomethylpyrimidine kinase ThiD"/>
    <property type="match status" value="1"/>
</dbReference>
<dbReference type="InterPro" id="IPR029056">
    <property type="entry name" value="Ribokinase-like"/>
</dbReference>
<evidence type="ECO:0000256" key="3">
    <source>
        <dbReference type="ARBA" id="ARBA00003848"/>
    </source>
</evidence>
<dbReference type="GO" id="GO:0009229">
    <property type="term" value="P:thiamine diphosphate biosynthetic process"/>
    <property type="evidence" value="ECO:0007669"/>
    <property type="project" value="UniProtKB-UniPathway"/>
</dbReference>
<keyword evidence="5" id="KW-0808">Transferase</keyword>
<dbReference type="Pfam" id="PF08543">
    <property type="entry name" value="Phos_pyr_kin"/>
    <property type="match status" value="1"/>
</dbReference>
<keyword evidence="13" id="KW-1185">Reference proteome</keyword>
<dbReference type="GO" id="GO:0005829">
    <property type="term" value="C:cytosol"/>
    <property type="evidence" value="ECO:0007669"/>
    <property type="project" value="TreeGrafter"/>
</dbReference>
<dbReference type="GO" id="GO:0008902">
    <property type="term" value="F:hydroxymethylpyrimidine kinase activity"/>
    <property type="evidence" value="ECO:0007669"/>
    <property type="project" value="UniProtKB-EC"/>
</dbReference>
<dbReference type="AlphaFoldDB" id="A0A8J3AAS9"/>
<feature type="region of interest" description="Disordered" evidence="10">
    <location>
        <begin position="1"/>
        <end position="36"/>
    </location>
</feature>
<dbReference type="NCBIfam" id="TIGR00097">
    <property type="entry name" value="HMP-P_kinase"/>
    <property type="match status" value="1"/>
</dbReference>
<accession>A0A8J3AAS9</accession>